<sequence length="171" mass="18975">MGPNLTKNESTNDPLDTNTDATTAGYCTLVVDFPRTEIHTTPLKNLIPRLTADLYSKGNPSTAVIDAAYRAQGTILSAKNFNVTQYQAAYSTQLAKSTHGGTLWSHQREALLDDVVKVGWQDFLVKRVTQAQATLQKEGMDQSVYVFFDAPEYDKTLLKAKSTWVGPYQRP</sequence>
<dbReference type="EMBL" id="SDIL01000141">
    <property type="protein sequence ID" value="RXK35354.1"/>
    <property type="molecule type" value="Genomic_DNA"/>
</dbReference>
<proteinExistence type="predicted"/>
<name>A0A4Q1BCD1_TREME</name>
<reference evidence="1 2" key="1">
    <citation type="submission" date="2016-06" db="EMBL/GenBank/DDBJ databases">
        <title>Evolution of pathogenesis and genome organization in the Tremellales.</title>
        <authorList>
            <person name="Cuomo C."/>
            <person name="Litvintseva A."/>
            <person name="Heitman J."/>
            <person name="Chen Y."/>
            <person name="Sun S."/>
            <person name="Springer D."/>
            <person name="Dromer F."/>
            <person name="Young S."/>
            <person name="Zeng Q."/>
            <person name="Chapman S."/>
            <person name="Gujja S."/>
            <person name="Saif S."/>
            <person name="Birren B."/>
        </authorList>
    </citation>
    <scope>NUCLEOTIDE SEQUENCE [LARGE SCALE GENOMIC DNA]</scope>
    <source>
        <strain evidence="1 2">ATCC 28783</strain>
    </source>
</reference>
<organism evidence="1 2">
    <name type="scientific">Tremella mesenterica</name>
    <name type="common">Jelly fungus</name>
    <dbReference type="NCBI Taxonomy" id="5217"/>
    <lineage>
        <taxon>Eukaryota</taxon>
        <taxon>Fungi</taxon>
        <taxon>Dikarya</taxon>
        <taxon>Basidiomycota</taxon>
        <taxon>Agaricomycotina</taxon>
        <taxon>Tremellomycetes</taxon>
        <taxon>Tremellales</taxon>
        <taxon>Tremellaceae</taxon>
        <taxon>Tremella</taxon>
    </lineage>
</organism>
<comment type="caution">
    <text evidence="1">The sequence shown here is derived from an EMBL/GenBank/DDBJ whole genome shotgun (WGS) entry which is preliminary data.</text>
</comment>
<dbReference type="Proteomes" id="UP000289152">
    <property type="component" value="Unassembled WGS sequence"/>
</dbReference>
<dbReference type="AlphaFoldDB" id="A0A4Q1BCD1"/>
<accession>A0A4Q1BCD1</accession>
<protein>
    <submittedName>
        <fullName evidence="1">Uncharacterized protein</fullName>
    </submittedName>
</protein>
<dbReference type="InParanoid" id="A0A4Q1BCD1"/>
<evidence type="ECO:0000313" key="2">
    <source>
        <dbReference type="Proteomes" id="UP000289152"/>
    </source>
</evidence>
<dbReference type="VEuPathDB" id="FungiDB:TREMEDRAFT_60195"/>
<gene>
    <name evidence="1" type="ORF">M231_07376</name>
</gene>
<evidence type="ECO:0000313" key="1">
    <source>
        <dbReference type="EMBL" id="RXK35354.1"/>
    </source>
</evidence>
<keyword evidence="2" id="KW-1185">Reference proteome</keyword>